<gene>
    <name evidence="1" type="ORF">DRE_00771</name>
</gene>
<name>W7HYV7_9PEZI</name>
<keyword evidence="2" id="KW-1185">Reference proteome</keyword>
<evidence type="ECO:0000313" key="2">
    <source>
        <dbReference type="Proteomes" id="UP000024837"/>
    </source>
</evidence>
<dbReference type="OrthoDB" id="3200163at2759"/>
<dbReference type="AlphaFoldDB" id="W7HYV7"/>
<dbReference type="SUPFAM" id="SSF48403">
    <property type="entry name" value="Ankyrin repeat"/>
    <property type="match status" value="1"/>
</dbReference>
<evidence type="ECO:0000313" key="1">
    <source>
        <dbReference type="EMBL" id="EWC45372.1"/>
    </source>
</evidence>
<organism evidence="1 2">
    <name type="scientific">Drechslerella stenobrocha 248</name>
    <dbReference type="NCBI Taxonomy" id="1043628"/>
    <lineage>
        <taxon>Eukaryota</taxon>
        <taxon>Fungi</taxon>
        <taxon>Dikarya</taxon>
        <taxon>Ascomycota</taxon>
        <taxon>Pezizomycotina</taxon>
        <taxon>Orbiliomycetes</taxon>
        <taxon>Orbiliales</taxon>
        <taxon>Orbiliaceae</taxon>
        <taxon>Drechslerella</taxon>
    </lineage>
</organism>
<dbReference type="HOGENOM" id="CLU_333706_0_0_1"/>
<sequence>MAEVLGVVASGLQLAEVALKTGTAIYKFVDTIRSAPRKTAAFRRDLDSTLGLLKGIKVLLGVAQVDYKNVGETAILIRDTIDNFHKELADILKTIETIYGNPTKSRWRTKLLIGLKGDSEWVRIEASMTRHYHRLNAASAQLSIKLSYENGERINNANAVIKDIETEITDNVSAPICSMQEDIRTVIRAEDTSISFIQESMALQRSHMARTEQLYGHQFQRIEELHDTVITNQDVNSQSLCRIEVTCAENKTDIRDLKQTCQSVADTVLKMKDDLKGGGDVTHQNITAVVAGLQSLHGCSANNSYLAPTSREERKLLEKGKRKLSLTVRRLVKLTEDPSPKRVLKGHDAEEFTNCIQELLDTLQDESSVGNGLKNELAKLTDQLLNANSVYMMQNSPDSWVQKKIETARNVSNGLLDFDCDSKMGKQMVFYEKTSLEDGTLLVSSAYEKRIENCLSDDRDEMEVARTVVRFNPVVKPGETKAGLICESSRTFGTKGDFSVPLLLRVYNKRFYDIWDNDSPRNLAAYGNLARLQELFSARLISIYDTDELGQSLLHTALDSLRSRADTKRTADCFKVCQFLLKQGADANLLDDEGTTAIGHLGTSVFEDYPTYIDVEITKSTFKAVLDSAVSDRSSRFGPEHAIASSVRELMGGSSWFFDELLSKLSTTDFDINNYSGCNNAIMLELAVADTRNYTCLLNNCDIAVKYGGDIRARTWNTDESCLHLLLHKIVFPLGDKWVKSEAAWVGYKGHLVKGFLTRFKKMMELGADVYAVDEIDIEFLGGRHVKRSVTRAMYLHEVQDIWWETISSPKFGHSKSKVLEQEASDIGVSAEEYEASLNQLAKRTFDERQRYFQHL</sequence>
<accession>W7HYV7</accession>
<dbReference type="InterPro" id="IPR036770">
    <property type="entry name" value="Ankyrin_rpt-contain_sf"/>
</dbReference>
<protein>
    <submittedName>
        <fullName evidence="1">Uncharacterized protein</fullName>
    </submittedName>
</protein>
<dbReference type="EMBL" id="KI966427">
    <property type="protein sequence ID" value="EWC45372.1"/>
    <property type="molecule type" value="Genomic_DNA"/>
</dbReference>
<dbReference type="Proteomes" id="UP000024837">
    <property type="component" value="Unassembled WGS sequence"/>
</dbReference>
<dbReference type="Gene3D" id="1.25.40.20">
    <property type="entry name" value="Ankyrin repeat-containing domain"/>
    <property type="match status" value="1"/>
</dbReference>
<proteinExistence type="predicted"/>
<reference evidence="1 2" key="1">
    <citation type="submission" date="2013-05" db="EMBL/GenBank/DDBJ databases">
        <title>Drechslerella stenobrocha genome reveals carnivorous origination and mechanical trapping mechanism of predatory fungi.</title>
        <authorList>
            <person name="Liu X."/>
            <person name="Zhang W."/>
            <person name="Liu K."/>
        </authorList>
    </citation>
    <scope>NUCLEOTIDE SEQUENCE [LARGE SCALE GENOMIC DNA]</scope>
    <source>
        <strain evidence="1 2">248</strain>
    </source>
</reference>